<evidence type="ECO:0000313" key="5">
    <source>
        <dbReference type="Proteomes" id="UP000447434"/>
    </source>
</evidence>
<dbReference type="InterPro" id="IPR000571">
    <property type="entry name" value="Znf_CCCH"/>
</dbReference>
<dbReference type="Proteomes" id="UP000447434">
    <property type="component" value="Chromosome 16"/>
</dbReference>
<feature type="region of interest" description="Disordered" evidence="2">
    <location>
        <begin position="58"/>
        <end position="128"/>
    </location>
</feature>
<dbReference type="PANTHER" id="PTHR36886">
    <property type="entry name" value="PROTEIN FRIGIDA-ESSENTIAL 1"/>
    <property type="match status" value="1"/>
</dbReference>
<dbReference type="PROSITE" id="PS50103">
    <property type="entry name" value="ZF_C3H1"/>
    <property type="match status" value="1"/>
</dbReference>
<organism evidence="4 5">
    <name type="scientific">Lupinus albus</name>
    <name type="common">White lupine</name>
    <name type="synonym">Lupinus termis</name>
    <dbReference type="NCBI Taxonomy" id="3870"/>
    <lineage>
        <taxon>Eukaryota</taxon>
        <taxon>Viridiplantae</taxon>
        <taxon>Streptophyta</taxon>
        <taxon>Embryophyta</taxon>
        <taxon>Tracheophyta</taxon>
        <taxon>Spermatophyta</taxon>
        <taxon>Magnoliopsida</taxon>
        <taxon>eudicotyledons</taxon>
        <taxon>Gunneridae</taxon>
        <taxon>Pentapetalae</taxon>
        <taxon>rosids</taxon>
        <taxon>fabids</taxon>
        <taxon>Fabales</taxon>
        <taxon>Fabaceae</taxon>
        <taxon>Papilionoideae</taxon>
        <taxon>50 kb inversion clade</taxon>
        <taxon>genistoids sensu lato</taxon>
        <taxon>core genistoids</taxon>
        <taxon>Genisteae</taxon>
        <taxon>Lupinus</taxon>
    </lineage>
</organism>
<proteinExistence type="predicted"/>
<keyword evidence="1" id="KW-0479">Metal-binding</keyword>
<comment type="caution">
    <text evidence="4">The sequence shown here is derived from an EMBL/GenBank/DDBJ whole genome shotgun (WGS) entry which is preliminary data.</text>
</comment>
<feature type="compositionally biased region" description="Basic residues" evidence="2">
    <location>
        <begin position="79"/>
        <end position="122"/>
    </location>
</feature>
<feature type="compositionally biased region" description="Basic and acidic residues" evidence="2">
    <location>
        <begin position="58"/>
        <end position="78"/>
    </location>
</feature>
<keyword evidence="1" id="KW-0862">Zinc</keyword>
<dbReference type="GO" id="GO:0008270">
    <property type="term" value="F:zinc ion binding"/>
    <property type="evidence" value="ECO:0007669"/>
    <property type="project" value="UniProtKB-KW"/>
</dbReference>
<evidence type="ECO:0000259" key="3">
    <source>
        <dbReference type="PROSITE" id="PS50103"/>
    </source>
</evidence>
<feature type="zinc finger region" description="C3H1-type" evidence="1">
    <location>
        <begin position="139"/>
        <end position="166"/>
    </location>
</feature>
<protein>
    <submittedName>
        <fullName evidence="4">Putative transcription factor C3H family</fullName>
    </submittedName>
</protein>
<evidence type="ECO:0000313" key="4">
    <source>
        <dbReference type="EMBL" id="KAE9597917.1"/>
    </source>
</evidence>
<evidence type="ECO:0000256" key="2">
    <source>
        <dbReference type="SAM" id="MobiDB-lite"/>
    </source>
</evidence>
<dbReference type="Gene3D" id="4.10.1000.10">
    <property type="entry name" value="Zinc finger, CCCH-type"/>
    <property type="match status" value="1"/>
</dbReference>
<dbReference type="InterPro" id="IPR052650">
    <property type="entry name" value="Zinc_finger_CCCH"/>
</dbReference>
<dbReference type="PANTHER" id="PTHR36886:SF7">
    <property type="entry name" value="EXPRESSED PROTEIN"/>
    <property type="match status" value="1"/>
</dbReference>
<name>A0A6A4PDW1_LUPAL</name>
<dbReference type="OrthoDB" id="1752351at2759"/>
<dbReference type="AlphaFoldDB" id="A0A6A4PDW1"/>
<sequence>MEEMKSLNDSTQFSVIKSLQDDFTSDNAVLEDEKKIISKLESENVLKVDEFGRYLREAPADSDSDNSRRCQTDRLNRRDRSRSHSRSPPHRRSRRRRRSPHGIRGRISRSRSQSPRRRRSRSKSPIIRRLGEFGGVSVKRDKSHCFDFSRGRCYRGASCRYIHHESNRNATSRRFKNKYDLEVDSHENNSGVNEGLKNISSNISDYEHDGVRSQDEDLCQNVTGQEVEHRKEDSVRHAVVCTTSGLDSQLVNNDLNNFERFRKAAPEVQETLVLREEHKTLGHNNDSSQNAVNSHQPHISMSYVSDSSFDKKSMIFATANMVSITEPVPYVLPHQLSNGQPLVRLVYVSHRNSLHYTLRHIKIYVHIAAPQWKYHFKLTSCLLLLLLLFHILRVKKM</sequence>
<evidence type="ECO:0000256" key="1">
    <source>
        <dbReference type="PROSITE-ProRule" id="PRU00723"/>
    </source>
</evidence>
<keyword evidence="1" id="KW-0863">Zinc-finger</keyword>
<reference evidence="5" key="1">
    <citation type="journal article" date="2020" name="Nat. Commun.">
        <title>Genome sequence of the cluster root forming white lupin.</title>
        <authorList>
            <person name="Hufnagel B."/>
            <person name="Marques A."/>
            <person name="Soriano A."/>
            <person name="Marques L."/>
            <person name="Divol F."/>
            <person name="Doumas P."/>
            <person name="Sallet E."/>
            <person name="Mancinotti D."/>
            <person name="Carrere S."/>
            <person name="Marande W."/>
            <person name="Arribat S."/>
            <person name="Keller J."/>
            <person name="Huneau C."/>
            <person name="Blein T."/>
            <person name="Aime D."/>
            <person name="Laguerre M."/>
            <person name="Taylor J."/>
            <person name="Schubert V."/>
            <person name="Nelson M."/>
            <person name="Geu-Flores F."/>
            <person name="Crespi M."/>
            <person name="Gallardo-Guerrero K."/>
            <person name="Delaux P.-M."/>
            <person name="Salse J."/>
            <person name="Berges H."/>
            <person name="Guyot R."/>
            <person name="Gouzy J."/>
            <person name="Peret B."/>
        </authorList>
    </citation>
    <scope>NUCLEOTIDE SEQUENCE [LARGE SCALE GENOMIC DNA]</scope>
    <source>
        <strain evidence="5">cv. Amiga</strain>
    </source>
</reference>
<dbReference type="EMBL" id="WOCE01000016">
    <property type="protein sequence ID" value="KAE9597917.1"/>
    <property type="molecule type" value="Genomic_DNA"/>
</dbReference>
<feature type="domain" description="C3H1-type" evidence="3">
    <location>
        <begin position="139"/>
        <end position="166"/>
    </location>
</feature>
<accession>A0A6A4PDW1</accession>
<gene>
    <name evidence="4" type="ORF">Lalb_Chr16g0391651</name>
</gene>
<keyword evidence="5" id="KW-1185">Reference proteome</keyword>